<feature type="domain" description="Calcineurin-like phosphoesterase" evidence="1">
    <location>
        <begin position="5"/>
        <end position="239"/>
    </location>
</feature>
<dbReference type="AlphaFoldDB" id="A0A174NTS9"/>
<dbReference type="PANTHER" id="PTHR31302">
    <property type="entry name" value="TRANSMEMBRANE PROTEIN WITH METALLOPHOSPHOESTERASE DOMAIN-RELATED"/>
    <property type="match status" value="1"/>
</dbReference>
<evidence type="ECO:0000259" key="2">
    <source>
        <dbReference type="Pfam" id="PF24406"/>
    </source>
</evidence>
<evidence type="ECO:0000313" key="3">
    <source>
        <dbReference type="EMBL" id="CUP49279.1"/>
    </source>
</evidence>
<organism evidence="3 4">
    <name type="scientific">Bacteroides thetaiotaomicron</name>
    <dbReference type="NCBI Taxonomy" id="818"/>
    <lineage>
        <taxon>Bacteria</taxon>
        <taxon>Pseudomonadati</taxon>
        <taxon>Bacteroidota</taxon>
        <taxon>Bacteroidia</taxon>
        <taxon>Bacteroidales</taxon>
        <taxon>Bacteroidaceae</taxon>
        <taxon>Bacteroides</taxon>
    </lineage>
</organism>
<dbReference type="Gene3D" id="3.60.21.10">
    <property type="match status" value="1"/>
</dbReference>
<name>A0A174NTS9_BACT4</name>
<reference evidence="3 4" key="1">
    <citation type="submission" date="2015-09" db="EMBL/GenBank/DDBJ databases">
        <authorList>
            <consortium name="Pathogen Informatics"/>
        </authorList>
    </citation>
    <scope>NUCLEOTIDE SEQUENCE [LARGE SCALE GENOMIC DNA]</scope>
    <source>
        <strain evidence="3 4">2789STDY5834899</strain>
    </source>
</reference>
<protein>
    <submittedName>
        <fullName evidence="3">Calcineurin-like phosphoesterase</fullName>
    </submittedName>
</protein>
<dbReference type="EMBL" id="CZAP01000006">
    <property type="protein sequence ID" value="CUP49279.1"/>
    <property type="molecule type" value="Genomic_DNA"/>
</dbReference>
<evidence type="ECO:0000313" key="4">
    <source>
        <dbReference type="Proteomes" id="UP000095576"/>
    </source>
</evidence>
<dbReference type="RefSeq" id="WP_055299759.1">
    <property type="nucleotide sequence ID" value="NZ_CZAP01000006.1"/>
</dbReference>
<evidence type="ECO:0000259" key="1">
    <source>
        <dbReference type="Pfam" id="PF00149"/>
    </source>
</evidence>
<sequence>MKLGILHFTDSHIKSATDWILSEFSSLVASVKTIYEECDRIYIVFTGDVVYSGSEEEYILASKFLNSIRSLLKTLYKDKVYEQIIFTPGNHDCNFNMDRQARKNAIKNMNYDYIGDDNSVIEQCLIVQEPFWNFENSINGKETKPCIYKEYIDDIQKEVVIFHSFNTAWMSSINENVGSLFYPIKNIEETINTKATINISVFHHHSSWLNPNTEENNKHEFSELINSFSDVVIYGHEHERQGMIHTDLNTHKECYIFAGEALQMNQAKKVHSGFQVFIINTENRIGFNYPFHWNGTIYSQQKEQEFSLKEIGHNNLDFHSNQTFLSSLNDMKLPLFFNDDKKIKLKDIFIYPDIEKTNDLKKELYENYVDSSIFIESSNYKVVLLEGENQSGKSSLINMMYLDSILHQKFPLLINGKCFKKMEIDKPLEKAFIEQYENKSFEEYNQYSNECKILFIDNLNSAELNNKSILELLKKLENRFSRIIITTSSIYNIISVLESTTKDVFCGKILPLGHKKRNKLIENYHRLNEENPYSITEQIFLEKTKDSYEQVQTFLGDKLIPSYPIFVLSILQSMNLVKPNNYEQTSYGYCYQSLIHFALAAKAKIKNEDIDTYINYLSELAFSLFDKKKKTLSDIEFQEFHKNYSANYIAPSFIEVRDKLLGSGLLVYDEDEWFHFGYNYIFYFLIAQKIATILTEEKGRQIIQYLCKNIQVDKYANILIFVAHHSKDPFLIDETILASMIPFDDIEPITLERNGSFNELIKDIIQEFKDDIIRSNTDPIQEREKSLESRDKLELQMKDNTYEEDYQNMPSEIISFYQAVRSLEIVGQIIKNRKGSISKQKLHEMIKELYLTAFRTIGFLGKIIKSTKEELTISIQSKVEKDDSKSEIAERINLFFQLMSFNFCLGIFSKVINSVGNRDLKPIFDDVANELNTPAAKLISFSIKTCYGKLSIPELKLLYKEFENNPVALRILKARVKSYLYNNYVKYDERQRIASTLKMSLIQPRGNNLISRT</sequence>
<feature type="domain" description="STAND NTPase 4 small alpha/beta" evidence="2">
    <location>
        <begin position="630"/>
        <end position="686"/>
    </location>
</feature>
<dbReference type="GO" id="GO:0016787">
    <property type="term" value="F:hydrolase activity"/>
    <property type="evidence" value="ECO:0007669"/>
    <property type="project" value="InterPro"/>
</dbReference>
<dbReference type="InterPro" id="IPR057123">
    <property type="entry name" value="STAND_NTPase4_dom"/>
</dbReference>
<dbReference type="InterPro" id="IPR029052">
    <property type="entry name" value="Metallo-depent_PP-like"/>
</dbReference>
<dbReference type="InterPro" id="IPR027417">
    <property type="entry name" value="P-loop_NTPase"/>
</dbReference>
<proteinExistence type="predicted"/>
<dbReference type="InterPro" id="IPR004843">
    <property type="entry name" value="Calcineurin-like_PHP"/>
</dbReference>
<accession>A0A174NTS9</accession>
<dbReference type="InterPro" id="IPR051158">
    <property type="entry name" value="Metallophosphoesterase_sf"/>
</dbReference>
<dbReference type="SUPFAM" id="SSF52540">
    <property type="entry name" value="P-loop containing nucleoside triphosphate hydrolases"/>
    <property type="match status" value="1"/>
</dbReference>
<dbReference type="Proteomes" id="UP000095576">
    <property type="component" value="Unassembled WGS sequence"/>
</dbReference>
<dbReference type="SUPFAM" id="SSF56300">
    <property type="entry name" value="Metallo-dependent phosphatases"/>
    <property type="match status" value="1"/>
</dbReference>
<gene>
    <name evidence="3" type="ORF">ERS852511_02283</name>
</gene>
<dbReference type="Pfam" id="PF24406">
    <property type="entry name" value="nSTAND_NTPase4"/>
    <property type="match status" value="1"/>
</dbReference>
<dbReference type="Pfam" id="PF00149">
    <property type="entry name" value="Metallophos"/>
    <property type="match status" value="1"/>
</dbReference>
<dbReference type="Gene3D" id="3.40.50.300">
    <property type="entry name" value="P-loop containing nucleotide triphosphate hydrolases"/>
    <property type="match status" value="1"/>
</dbReference>
<dbReference type="PANTHER" id="PTHR31302:SF0">
    <property type="entry name" value="TRANSMEMBRANE PROTEIN WITH METALLOPHOSPHOESTERASE DOMAIN"/>
    <property type="match status" value="1"/>
</dbReference>